<dbReference type="EMBL" id="JAOBZK010000001">
    <property type="protein sequence ID" value="MDH1176663.1"/>
    <property type="molecule type" value="Genomic_DNA"/>
</dbReference>
<protein>
    <recommendedName>
        <fullName evidence="5">HTH marR-type domain-containing protein</fullName>
    </recommendedName>
</protein>
<reference evidence="1 3" key="1">
    <citation type="submission" date="2020-04" db="EMBL/GenBank/DDBJ databases">
        <authorList>
            <person name="De Canck E."/>
        </authorList>
    </citation>
    <scope>NUCLEOTIDE SEQUENCE [LARGE SCALE GENOMIC DNA]</scope>
    <source>
        <strain evidence="1 3">LMG 3415</strain>
    </source>
</reference>
<organism evidence="2 4">
    <name type="scientific">Achromobacter mucicolens</name>
    <dbReference type="NCBI Taxonomy" id="1389922"/>
    <lineage>
        <taxon>Bacteria</taxon>
        <taxon>Pseudomonadati</taxon>
        <taxon>Pseudomonadota</taxon>
        <taxon>Betaproteobacteria</taxon>
        <taxon>Burkholderiales</taxon>
        <taxon>Alcaligenaceae</taxon>
        <taxon>Achromobacter</taxon>
    </lineage>
</organism>
<proteinExistence type="predicted"/>
<dbReference type="AlphaFoldDB" id="A0ABD4YN70"/>
<evidence type="ECO:0000313" key="2">
    <source>
        <dbReference type="EMBL" id="MDH1176663.1"/>
    </source>
</evidence>
<keyword evidence="3" id="KW-1185">Reference proteome</keyword>
<dbReference type="RefSeq" id="WP_227741244.1">
    <property type="nucleotide sequence ID" value="NZ_CADIKR010000002.1"/>
</dbReference>
<comment type="caution">
    <text evidence="2">The sequence shown here is derived from an EMBL/GenBank/DDBJ whole genome shotgun (WGS) entry which is preliminary data.</text>
</comment>
<dbReference type="EMBL" id="CADIKR010000002">
    <property type="protein sequence ID" value="CAB3855776.1"/>
    <property type="molecule type" value="Genomic_DNA"/>
</dbReference>
<dbReference type="Proteomes" id="UP000507140">
    <property type="component" value="Unassembled WGS sequence"/>
</dbReference>
<gene>
    <name evidence="1" type="ORF">LMG3415_02173</name>
    <name evidence="2" type="ORF">N5C72_01170</name>
</gene>
<evidence type="ECO:0000313" key="4">
    <source>
        <dbReference type="Proteomes" id="UP001158644"/>
    </source>
</evidence>
<evidence type="ECO:0000313" key="3">
    <source>
        <dbReference type="Proteomes" id="UP000507140"/>
    </source>
</evidence>
<evidence type="ECO:0008006" key="5">
    <source>
        <dbReference type="Google" id="ProtNLM"/>
    </source>
</evidence>
<sequence length="85" mass="9355">MTEKPEIDIEAGASQMGNLVQFLMWIAARPRTYAETMEAWRTNCPRLSAWEDATANGLIDMSPGESSVRGEAVVVLTEKGRNLLA</sequence>
<name>A0ABD4YN70_9BURK</name>
<dbReference type="Proteomes" id="UP001158644">
    <property type="component" value="Unassembled WGS sequence"/>
</dbReference>
<reference evidence="2 4" key="2">
    <citation type="submission" date="2022-09" db="EMBL/GenBank/DDBJ databases">
        <title>Intensive care unit water sources are persistently colonized with multi-drug resistant bacteria and are the site of extensive horizontal gene transfer of antibiotic resistance genes.</title>
        <authorList>
            <person name="Diorio-Toth L."/>
        </authorList>
    </citation>
    <scope>NUCLEOTIDE SEQUENCE [LARGE SCALE GENOMIC DNA]</scope>
    <source>
        <strain evidence="2 4">GD03967</strain>
    </source>
</reference>
<dbReference type="GeneID" id="92785441"/>
<accession>A0ABD4YN70</accession>
<evidence type="ECO:0000313" key="1">
    <source>
        <dbReference type="EMBL" id="CAB3855776.1"/>
    </source>
</evidence>